<dbReference type="Ensembl" id="ENSATET00000022564.2">
    <property type="protein sequence ID" value="ENSATEP00000022199.2"/>
    <property type="gene ID" value="ENSATEG00000015401.2"/>
</dbReference>
<dbReference type="Proteomes" id="UP000265040">
    <property type="component" value="Chromosome 14"/>
</dbReference>
<reference evidence="1" key="1">
    <citation type="submission" date="2021-04" db="EMBL/GenBank/DDBJ databases">
        <authorList>
            <consortium name="Wellcome Sanger Institute Data Sharing"/>
        </authorList>
    </citation>
    <scope>NUCLEOTIDE SEQUENCE [LARGE SCALE GENOMIC DNA]</scope>
</reference>
<dbReference type="AlphaFoldDB" id="A0A3Q1ISF3"/>
<dbReference type="InParanoid" id="A0A3Q1ISF3"/>
<name>A0A3Q1ISF3_ANATE</name>
<dbReference type="STRING" id="64144.ENSATEP00000022199"/>
<organism evidence="1 2">
    <name type="scientific">Anabas testudineus</name>
    <name type="common">Climbing perch</name>
    <name type="synonym">Anthias testudineus</name>
    <dbReference type="NCBI Taxonomy" id="64144"/>
    <lineage>
        <taxon>Eukaryota</taxon>
        <taxon>Metazoa</taxon>
        <taxon>Chordata</taxon>
        <taxon>Craniata</taxon>
        <taxon>Vertebrata</taxon>
        <taxon>Euteleostomi</taxon>
        <taxon>Actinopterygii</taxon>
        <taxon>Neopterygii</taxon>
        <taxon>Teleostei</taxon>
        <taxon>Neoteleostei</taxon>
        <taxon>Acanthomorphata</taxon>
        <taxon>Anabantaria</taxon>
        <taxon>Anabantiformes</taxon>
        <taxon>Anabantoidei</taxon>
        <taxon>Anabantidae</taxon>
        <taxon>Anabas</taxon>
    </lineage>
</organism>
<proteinExistence type="predicted"/>
<reference evidence="1" key="3">
    <citation type="submission" date="2025-09" db="UniProtKB">
        <authorList>
            <consortium name="Ensembl"/>
        </authorList>
    </citation>
    <scope>IDENTIFICATION</scope>
</reference>
<evidence type="ECO:0000313" key="2">
    <source>
        <dbReference type="Proteomes" id="UP000265040"/>
    </source>
</evidence>
<accession>A0A3Q1ISF3</accession>
<keyword evidence="2" id="KW-1185">Reference proteome</keyword>
<sequence>MLPSPYKTLLSPFPSVRSSSCLNLFPACSQLVPQPVPSLFPARSPTCFQPVFHACSTLPAPARPSQSYTHRRLRASPVPISESSLVLAPVTVKAAPVIMTTTASAPVPVSTPVTTASAPVPVSAPVTTASAPVPVSAPVTTASTPVPVSAPVTTVLVPAPVPVTTASSPVPVSAPVTTASAPVPVSAPVTTDPVPAPAPVTTAPVPAPVPATTAPVPVTTAPVPATAIDPAPVIIAAPVPVTVTAPVPVTAPQYLIKSSTTSVLRFKNSDLAKAWPCERHQPNESPLIIVGIVIDNKRTVFFAVKSGLDKHL</sequence>
<protein>
    <submittedName>
        <fullName evidence="1">Uncharacterized protein</fullName>
    </submittedName>
</protein>
<reference evidence="1" key="2">
    <citation type="submission" date="2025-08" db="UniProtKB">
        <authorList>
            <consortium name="Ensembl"/>
        </authorList>
    </citation>
    <scope>IDENTIFICATION</scope>
</reference>
<evidence type="ECO:0000313" key="1">
    <source>
        <dbReference type="Ensembl" id="ENSATEP00000022199.2"/>
    </source>
</evidence>